<name>A0A1A8X2F7_PLAMA</name>
<organism evidence="1 2">
    <name type="scientific">Plasmodium malariae</name>
    <dbReference type="NCBI Taxonomy" id="5858"/>
    <lineage>
        <taxon>Eukaryota</taxon>
        <taxon>Sar</taxon>
        <taxon>Alveolata</taxon>
        <taxon>Apicomplexa</taxon>
        <taxon>Aconoidasida</taxon>
        <taxon>Haemosporida</taxon>
        <taxon>Plasmodiidae</taxon>
        <taxon>Plasmodium</taxon>
        <taxon>Plasmodium (Plasmodium)</taxon>
    </lineage>
</organism>
<accession>A0A1A8X2F7</accession>
<protein>
    <submittedName>
        <fullName evidence="1">Uncharacterized protein</fullName>
    </submittedName>
</protein>
<dbReference type="AlphaFoldDB" id="A0A1A8X2F7"/>
<gene>
    <name evidence="1" type="ORF">PMALA_064990</name>
</gene>
<evidence type="ECO:0000313" key="1">
    <source>
        <dbReference type="EMBL" id="SBS98781.1"/>
    </source>
</evidence>
<proteinExistence type="predicted"/>
<evidence type="ECO:0000313" key="2">
    <source>
        <dbReference type="Proteomes" id="UP000078597"/>
    </source>
</evidence>
<reference evidence="2" key="1">
    <citation type="submission" date="2016-05" db="EMBL/GenBank/DDBJ databases">
        <authorList>
            <person name="Naeem Raeece"/>
        </authorList>
    </citation>
    <scope>NUCLEOTIDE SEQUENCE [LARGE SCALE GENOMIC DNA]</scope>
</reference>
<dbReference type="EMBL" id="FLQW01005280">
    <property type="protein sequence ID" value="SBS98781.1"/>
    <property type="molecule type" value="Genomic_DNA"/>
</dbReference>
<dbReference type="Proteomes" id="UP000078597">
    <property type="component" value="Unassembled WGS sequence"/>
</dbReference>
<sequence length="71" mass="8412">MNLQHYSANWDKSWNKDLNRNDILTVKFGRLLTSETRASDGDKYKFLKERINNLKYESTEAIEKKTACIKK</sequence>